<keyword evidence="2" id="KW-1185">Reference proteome</keyword>
<reference evidence="1" key="1">
    <citation type="journal article" date="2020" name="Stud. Mycol.">
        <title>101 Dothideomycetes genomes: a test case for predicting lifestyles and emergence of pathogens.</title>
        <authorList>
            <person name="Haridas S."/>
            <person name="Albert R."/>
            <person name="Binder M."/>
            <person name="Bloem J."/>
            <person name="Labutti K."/>
            <person name="Salamov A."/>
            <person name="Andreopoulos B."/>
            <person name="Baker S."/>
            <person name="Barry K."/>
            <person name="Bills G."/>
            <person name="Bluhm B."/>
            <person name="Cannon C."/>
            <person name="Castanera R."/>
            <person name="Culley D."/>
            <person name="Daum C."/>
            <person name="Ezra D."/>
            <person name="Gonzalez J."/>
            <person name="Henrissat B."/>
            <person name="Kuo A."/>
            <person name="Liang C."/>
            <person name="Lipzen A."/>
            <person name="Lutzoni F."/>
            <person name="Magnuson J."/>
            <person name="Mondo S."/>
            <person name="Nolan M."/>
            <person name="Ohm R."/>
            <person name="Pangilinan J."/>
            <person name="Park H.-J."/>
            <person name="Ramirez L."/>
            <person name="Alfaro M."/>
            <person name="Sun H."/>
            <person name="Tritt A."/>
            <person name="Yoshinaga Y."/>
            <person name="Zwiers L.-H."/>
            <person name="Turgeon B."/>
            <person name="Goodwin S."/>
            <person name="Spatafora J."/>
            <person name="Crous P."/>
            <person name="Grigoriev I."/>
        </authorList>
    </citation>
    <scope>NUCLEOTIDE SEQUENCE</scope>
    <source>
        <strain evidence="1">ATCC 36951</strain>
    </source>
</reference>
<proteinExistence type="predicted"/>
<dbReference type="RefSeq" id="XP_033666982.1">
    <property type="nucleotide sequence ID" value="XM_033806955.1"/>
</dbReference>
<dbReference type="AlphaFoldDB" id="A0A6A6CHG6"/>
<evidence type="ECO:0000313" key="1">
    <source>
        <dbReference type="EMBL" id="KAF2166093.1"/>
    </source>
</evidence>
<accession>A0A6A6CHG6</accession>
<dbReference type="GeneID" id="54560227"/>
<sequence>MATDDSAELRARLETLPQELYDQIYDFTFTAEPCVPYLDRLNLCPLVLPCEAPKLGRPLLQKSNRVKLLHVDRTSRHKFAQSFYGGEGAAFVAERRLFDLLETICFWLRSLPLDHQAMILDVRAIASSPPVLHTVPGFVDEKYPLEWNLEYMSSRILREFGTQVSQATTFGVEDKLPQELFDRIYDFTFTAEPGVRYLDRFNPYHHPMYIPRPLFQKLDSINLLHVDRASRKQFAESFYGGDGAVFVMTGHAQRPAWWIKPACIEWLSILPSQHRALIKDVRCAIKGHSRRHSGRTQVTTNSIPANVIAGMEMMVLIEHISEVFGDKVVQVLSFGYEDEIISGLPGYRAQVCLLGEAN</sequence>
<dbReference type="OrthoDB" id="3650904at2759"/>
<gene>
    <name evidence="1" type="ORF">M409DRAFT_23820</name>
</gene>
<dbReference type="EMBL" id="ML993598">
    <property type="protein sequence ID" value="KAF2166093.1"/>
    <property type="molecule type" value="Genomic_DNA"/>
</dbReference>
<dbReference type="Proteomes" id="UP000799537">
    <property type="component" value="Unassembled WGS sequence"/>
</dbReference>
<evidence type="ECO:0000313" key="2">
    <source>
        <dbReference type="Proteomes" id="UP000799537"/>
    </source>
</evidence>
<organism evidence="1 2">
    <name type="scientific">Zasmidium cellare ATCC 36951</name>
    <dbReference type="NCBI Taxonomy" id="1080233"/>
    <lineage>
        <taxon>Eukaryota</taxon>
        <taxon>Fungi</taxon>
        <taxon>Dikarya</taxon>
        <taxon>Ascomycota</taxon>
        <taxon>Pezizomycotina</taxon>
        <taxon>Dothideomycetes</taxon>
        <taxon>Dothideomycetidae</taxon>
        <taxon>Mycosphaerellales</taxon>
        <taxon>Mycosphaerellaceae</taxon>
        <taxon>Zasmidium</taxon>
    </lineage>
</organism>
<name>A0A6A6CHG6_ZASCE</name>
<protein>
    <submittedName>
        <fullName evidence="1">Uncharacterized protein</fullName>
    </submittedName>
</protein>